<dbReference type="EMBL" id="CP033169">
    <property type="protein sequence ID" value="AYO30915.1"/>
    <property type="molecule type" value="Genomic_DNA"/>
</dbReference>
<proteinExistence type="predicted"/>
<dbReference type="Pfam" id="PF10646">
    <property type="entry name" value="Germane"/>
    <property type="match status" value="1"/>
</dbReference>
<protein>
    <submittedName>
        <fullName evidence="2">Sporulation protein</fullName>
    </submittedName>
</protein>
<dbReference type="RefSeq" id="WP_122014907.1">
    <property type="nucleotide sequence ID" value="NZ_CP033169.1"/>
</dbReference>
<evidence type="ECO:0000313" key="3">
    <source>
        <dbReference type="Proteomes" id="UP000280960"/>
    </source>
</evidence>
<accession>A0A3G2R6C4</accession>
<dbReference type="KEGG" id="bacg:D2962_10070"/>
<dbReference type="AlphaFoldDB" id="A0A3G2R6C4"/>
<gene>
    <name evidence="2" type="ORF">D2962_10070</name>
</gene>
<reference evidence="2 3" key="1">
    <citation type="submission" date="2018-10" db="EMBL/GenBank/DDBJ databases">
        <authorList>
            <person name="Zhang X."/>
        </authorList>
    </citation>
    <scope>NUCLEOTIDE SEQUENCE [LARGE SCALE GENOMIC DNA]</scope>
    <source>
        <strain evidence="2 3">SK-G1</strain>
    </source>
</reference>
<sequence>MIRLARPLIIISIILILTAGCTARLQNNDKKKTEPVTPKTKTVTLYFLDNNSKQLVPEERQVPADGNLYESIIKEIMAGPKEPGILPVIPQDAGDILESADWYDTGGIMVKFKESAKQYLDRSPAFIQAMVLSLTQIKDVDKVAVEVNDKPYDDENNGIYVRKIKFGPVYVSKSRQEYLKNLAESGKADWLYDPVEVSRKEAGAFGFLPDDEYSLASKKDSGEGSGTGEAYVSVRHGGEEYTIQLIQPFGPGEKSIWVLNSVSKKVTPIPEANPKAGEAFIYGRVKRVDADKRLIVIEREYMDSPDTRVEAGPDIYVLPEAVIHYQEKVGVSTSGYEYNEYDVEFKHIKPGDELGIIITKDKKARAIIISGR</sequence>
<dbReference type="InterPro" id="IPR019606">
    <property type="entry name" value="GerMN"/>
</dbReference>
<name>A0A3G2R6C4_9FIRM</name>
<evidence type="ECO:0000313" key="2">
    <source>
        <dbReference type="EMBL" id="AYO30915.1"/>
    </source>
</evidence>
<evidence type="ECO:0000259" key="1">
    <source>
        <dbReference type="Pfam" id="PF10646"/>
    </source>
</evidence>
<dbReference type="PROSITE" id="PS51257">
    <property type="entry name" value="PROKAR_LIPOPROTEIN"/>
    <property type="match status" value="1"/>
</dbReference>
<feature type="domain" description="GerMN" evidence="1">
    <location>
        <begin position="44"/>
        <end position="153"/>
    </location>
</feature>
<organism evidence="2 3">
    <name type="scientific">Biomaibacter acetigenes</name>
    <dbReference type="NCBI Taxonomy" id="2316383"/>
    <lineage>
        <taxon>Bacteria</taxon>
        <taxon>Bacillati</taxon>
        <taxon>Bacillota</taxon>
        <taxon>Clostridia</taxon>
        <taxon>Thermosediminibacterales</taxon>
        <taxon>Tepidanaerobacteraceae</taxon>
        <taxon>Biomaibacter</taxon>
    </lineage>
</organism>
<keyword evidence="3" id="KW-1185">Reference proteome</keyword>
<dbReference type="Proteomes" id="UP000280960">
    <property type="component" value="Chromosome"/>
</dbReference>